<evidence type="ECO:0000313" key="1">
    <source>
        <dbReference type="EMBL" id="CAI9765599.1"/>
    </source>
</evidence>
<protein>
    <submittedName>
        <fullName evidence="1">Uncharacterized protein</fullName>
    </submittedName>
</protein>
<dbReference type="Proteomes" id="UP000834106">
    <property type="component" value="Chromosome 7"/>
</dbReference>
<evidence type="ECO:0000313" key="2">
    <source>
        <dbReference type="Proteomes" id="UP000834106"/>
    </source>
</evidence>
<dbReference type="AlphaFoldDB" id="A0AAD1ZA25"/>
<reference evidence="1" key="1">
    <citation type="submission" date="2023-05" db="EMBL/GenBank/DDBJ databases">
        <authorList>
            <person name="Huff M."/>
        </authorList>
    </citation>
    <scope>NUCLEOTIDE SEQUENCE</scope>
</reference>
<keyword evidence="2" id="KW-1185">Reference proteome</keyword>
<gene>
    <name evidence="1" type="ORF">FPE_LOCUS13029</name>
</gene>
<accession>A0AAD1ZA25</accession>
<name>A0AAD1ZA25_9LAMI</name>
<sequence length="122" mass="13517">MLDVVDGEAQHVECSKIQTPTDVLVVPSDTLAPVPEDFSFYDIYYKQVKLGKIVDNITIFFCIYGEMLDVVDGEAQHVECSKIQTPTDVVVAPSDTLAHVPEESYGFSTLLKIRLTLGFFGN</sequence>
<dbReference type="EMBL" id="OU503042">
    <property type="protein sequence ID" value="CAI9765599.1"/>
    <property type="molecule type" value="Genomic_DNA"/>
</dbReference>
<organism evidence="1 2">
    <name type="scientific">Fraxinus pennsylvanica</name>
    <dbReference type="NCBI Taxonomy" id="56036"/>
    <lineage>
        <taxon>Eukaryota</taxon>
        <taxon>Viridiplantae</taxon>
        <taxon>Streptophyta</taxon>
        <taxon>Embryophyta</taxon>
        <taxon>Tracheophyta</taxon>
        <taxon>Spermatophyta</taxon>
        <taxon>Magnoliopsida</taxon>
        <taxon>eudicotyledons</taxon>
        <taxon>Gunneridae</taxon>
        <taxon>Pentapetalae</taxon>
        <taxon>asterids</taxon>
        <taxon>lamiids</taxon>
        <taxon>Lamiales</taxon>
        <taxon>Oleaceae</taxon>
        <taxon>Oleeae</taxon>
        <taxon>Fraxinus</taxon>
    </lineage>
</organism>
<proteinExistence type="predicted"/>